<keyword evidence="5" id="KW-1185">Reference proteome</keyword>
<evidence type="ECO:0000259" key="3">
    <source>
        <dbReference type="Pfam" id="PF12484"/>
    </source>
</evidence>
<dbReference type="EMBL" id="CP097320">
    <property type="protein sequence ID" value="UQX09759.1"/>
    <property type="molecule type" value="Genomic_DNA"/>
</dbReference>
<feature type="domain" description="PPE" evidence="2">
    <location>
        <begin position="2"/>
        <end position="163"/>
    </location>
</feature>
<dbReference type="PANTHER" id="PTHR46766">
    <property type="entry name" value="GLUTAMINE-RICH PROTEIN 2"/>
    <property type="match status" value="1"/>
</dbReference>
<dbReference type="RefSeq" id="WP_219066160.1">
    <property type="nucleotide sequence ID" value="NZ_CAJUXY010000005.1"/>
</dbReference>
<evidence type="ECO:0000256" key="1">
    <source>
        <dbReference type="SAM" id="MobiDB-lite"/>
    </source>
</evidence>
<gene>
    <name evidence="4" type="ORF">M5I08_15780</name>
</gene>
<name>A0ABY4QIX7_9MYCO</name>
<dbReference type="Pfam" id="PF12484">
    <property type="entry name" value="PPE-SVP"/>
    <property type="match status" value="1"/>
</dbReference>
<evidence type="ECO:0000313" key="5">
    <source>
        <dbReference type="Proteomes" id="UP001056610"/>
    </source>
</evidence>
<accession>A0ABY4QIX7</accession>
<evidence type="ECO:0000313" key="4">
    <source>
        <dbReference type="EMBL" id="UQX09759.1"/>
    </source>
</evidence>
<organism evidence="4 5">
    <name type="scientific">Candidatus Mycobacterium methanotrophicum</name>
    <dbReference type="NCBI Taxonomy" id="2943498"/>
    <lineage>
        <taxon>Bacteria</taxon>
        <taxon>Bacillati</taxon>
        <taxon>Actinomycetota</taxon>
        <taxon>Actinomycetes</taxon>
        <taxon>Mycobacteriales</taxon>
        <taxon>Mycobacteriaceae</taxon>
        <taxon>Mycobacterium</taxon>
    </lineage>
</organism>
<dbReference type="InterPro" id="IPR000030">
    <property type="entry name" value="PPE_dom"/>
</dbReference>
<reference evidence="4" key="1">
    <citation type="submission" date="2022-05" db="EMBL/GenBank/DDBJ databases">
        <title>A methanotrophic Mycobacterium dominates a cave microbial ecosystem.</title>
        <authorList>
            <person name="Van Spanning R.J.M."/>
            <person name="Guan Q."/>
            <person name="Melkonian C."/>
            <person name="Gallant J."/>
            <person name="Polerecky L."/>
            <person name="Flot J.-F."/>
            <person name="Brandt B.W."/>
            <person name="Braster M."/>
            <person name="Iturbe Espinoza P."/>
            <person name="Aerts J."/>
            <person name="Meima-Franke M."/>
            <person name="Piersma S.R."/>
            <person name="Bunduc C."/>
            <person name="Ummels R."/>
            <person name="Pain A."/>
            <person name="Fleming E.J."/>
            <person name="van der Wel N."/>
            <person name="Gherman V.D."/>
            <person name="Sarbu S.M."/>
            <person name="Bodelier P.L.E."/>
            <person name="Bitter W."/>
        </authorList>
    </citation>
    <scope>NUCLEOTIDE SEQUENCE</scope>
    <source>
        <strain evidence="4">Sulfur Cave</strain>
    </source>
</reference>
<dbReference type="Pfam" id="PF00823">
    <property type="entry name" value="PPE"/>
    <property type="match status" value="1"/>
</dbReference>
<proteinExistence type="predicted"/>
<dbReference type="PANTHER" id="PTHR46766:SF1">
    <property type="entry name" value="GLUTAMINE-RICH PROTEIN 2"/>
    <property type="match status" value="1"/>
</dbReference>
<sequence>MDFGALPPEVNSGRMYSGPGSGSMLAAAAAWDGLAAQLRSTAASYSAAVSGLTADWQGPSSAAMAGAAAPFAAWMNATATQAEQTAGQARAAVAAYETAFGAMAPPPVIAANRALLASLSATNIFAQNTAAIAATEAQYADMWATDAAAMYGYAAQSATAAQVPLFTAPPPTTQPGGLGAQSAALASSAAASAQPMTAVASALQSLAAPAAGEPASLQTLLTSLLPEVIGLELFESLGADTVYARMGLVSSTFGFGLAARGFQTGELAVPLIPGVLYPPAANLDAAAPAVSAGLGEAGTVGALSVPPSWAAATPAVRLAAAVLQGAGPAGLPLVATVGQGNVFGQMALGSIAGGALGNAVPRRAAASGARVAAAEHDDGNDKTSDKLKRVLAELSQQPETVQHWHTDKAHLEGLLEQLSQKPGVHAVHVSSRERPDPVPHQPRWG</sequence>
<evidence type="ECO:0000259" key="2">
    <source>
        <dbReference type="Pfam" id="PF00823"/>
    </source>
</evidence>
<feature type="domain" description="PPE family C-terminal" evidence="3">
    <location>
        <begin position="291"/>
        <end position="362"/>
    </location>
</feature>
<protein>
    <submittedName>
        <fullName evidence="4">PPE family protein</fullName>
    </submittedName>
</protein>
<feature type="region of interest" description="Disordered" evidence="1">
    <location>
        <begin position="422"/>
        <end position="445"/>
    </location>
</feature>
<dbReference type="InterPro" id="IPR022171">
    <property type="entry name" value="PPE_C"/>
</dbReference>
<dbReference type="Proteomes" id="UP001056610">
    <property type="component" value="Chromosome"/>
</dbReference>